<dbReference type="EMBL" id="JACXWA010000026">
    <property type="protein sequence ID" value="MBD3870050.1"/>
    <property type="molecule type" value="Genomic_DNA"/>
</dbReference>
<dbReference type="Proteomes" id="UP000598633">
    <property type="component" value="Unassembled WGS sequence"/>
</dbReference>
<dbReference type="PROSITE" id="PS50989">
    <property type="entry name" value="COA_CT_CTER"/>
    <property type="match status" value="1"/>
</dbReference>
<evidence type="ECO:0000259" key="2">
    <source>
        <dbReference type="PROSITE" id="PS50989"/>
    </source>
</evidence>
<feature type="domain" description="CoA carboxyltransferase N-terminal" evidence="1">
    <location>
        <begin position="9"/>
        <end position="267"/>
    </location>
</feature>
<dbReference type="GO" id="GO:0004485">
    <property type="term" value="F:methylcrotonoyl-CoA carboxylase activity"/>
    <property type="evidence" value="ECO:0007669"/>
    <property type="project" value="TreeGrafter"/>
</dbReference>
<dbReference type="SUPFAM" id="SSF52096">
    <property type="entry name" value="ClpP/crotonase"/>
    <property type="match status" value="2"/>
</dbReference>
<comment type="caution">
    <text evidence="3">The sequence shown here is derived from an EMBL/GenBank/DDBJ whole genome shotgun (WGS) entry which is preliminary data.</text>
</comment>
<protein>
    <submittedName>
        <fullName evidence="3">Acyl-CoA carboxylase subunit beta</fullName>
    </submittedName>
</protein>
<dbReference type="AlphaFoldDB" id="A0A8J7C337"/>
<organism evidence="3 4">
    <name type="scientific">Candidatus Sulfomarinibacter kjeldsenii</name>
    <dbReference type="NCBI Taxonomy" id="2885994"/>
    <lineage>
        <taxon>Bacteria</taxon>
        <taxon>Pseudomonadati</taxon>
        <taxon>Acidobacteriota</taxon>
        <taxon>Thermoanaerobaculia</taxon>
        <taxon>Thermoanaerobaculales</taxon>
        <taxon>Candidatus Sulfomarinibacteraceae</taxon>
        <taxon>Candidatus Sulfomarinibacter</taxon>
    </lineage>
</organism>
<accession>A0A8J7C337</accession>
<dbReference type="Gene3D" id="3.90.226.10">
    <property type="entry name" value="2-enoyl-CoA Hydratase, Chain A, domain 1"/>
    <property type="match status" value="2"/>
</dbReference>
<dbReference type="GO" id="GO:0006552">
    <property type="term" value="P:L-leucine catabolic process"/>
    <property type="evidence" value="ECO:0007669"/>
    <property type="project" value="TreeGrafter"/>
</dbReference>
<dbReference type="Pfam" id="PF01039">
    <property type="entry name" value="Carboxyl_trans"/>
    <property type="match status" value="1"/>
</dbReference>
<dbReference type="PANTHER" id="PTHR22855:SF13">
    <property type="entry name" value="METHYLCROTONOYL-COA CARBOXYLASE BETA CHAIN, MITOCHONDRIAL"/>
    <property type="match status" value="1"/>
</dbReference>
<dbReference type="FunFam" id="3.90.226.10:FF:000030">
    <property type="entry name" value="Acetyl-CoA carboxylase carboxyltransferase subunit"/>
    <property type="match status" value="1"/>
</dbReference>
<dbReference type="InterPro" id="IPR011762">
    <property type="entry name" value="COA_CT_N"/>
</dbReference>
<reference evidence="3 4" key="1">
    <citation type="submission" date="2020-08" db="EMBL/GenBank/DDBJ databases">
        <title>Acidobacteriota in marine sediments use diverse sulfur dissimilation pathways.</title>
        <authorList>
            <person name="Wasmund K."/>
        </authorList>
    </citation>
    <scope>NUCLEOTIDE SEQUENCE [LARGE SCALE GENOMIC DNA]</scope>
    <source>
        <strain evidence="3">MAG AM3-A</strain>
    </source>
</reference>
<evidence type="ECO:0000313" key="4">
    <source>
        <dbReference type="Proteomes" id="UP000598633"/>
    </source>
</evidence>
<dbReference type="InterPro" id="IPR034733">
    <property type="entry name" value="AcCoA_carboxyl_beta"/>
</dbReference>
<evidence type="ECO:0000313" key="3">
    <source>
        <dbReference type="EMBL" id="MBD3870050.1"/>
    </source>
</evidence>
<proteinExistence type="predicted"/>
<gene>
    <name evidence="3" type="ORF">IFJ97_01665</name>
</gene>
<dbReference type="InterPro" id="IPR029045">
    <property type="entry name" value="ClpP/crotonase-like_dom_sf"/>
</dbReference>
<feature type="domain" description="CoA carboxyltransferase C-terminal" evidence="2">
    <location>
        <begin position="279"/>
        <end position="529"/>
    </location>
</feature>
<dbReference type="InterPro" id="IPR045190">
    <property type="entry name" value="MCCB/AccD1-like"/>
</dbReference>
<name>A0A8J7C337_9BACT</name>
<dbReference type="GO" id="GO:1905202">
    <property type="term" value="C:methylcrotonoyl-CoA carboxylase complex"/>
    <property type="evidence" value="ECO:0007669"/>
    <property type="project" value="TreeGrafter"/>
</dbReference>
<evidence type="ECO:0000259" key="1">
    <source>
        <dbReference type="PROSITE" id="PS50980"/>
    </source>
</evidence>
<dbReference type="PROSITE" id="PS50980">
    <property type="entry name" value="COA_CT_NTER"/>
    <property type="match status" value="1"/>
</dbReference>
<dbReference type="PANTHER" id="PTHR22855">
    <property type="entry name" value="ACETYL, PROPIONYL, PYRUVATE, AND GLUTACONYL CARBOXYLASE-RELATED"/>
    <property type="match status" value="1"/>
</dbReference>
<sequence length="542" mass="59358">MFETNRDHWRNRIRILNAQRDEIAMGGGKKAAAKQKKKGKLLARERVEALIDEGTELLEIGSFAAWDLYGEWGGAPAAGVVVGLGRVEDRECVVVANDATVKAGAWFPLTCKKILRAQEIAMENRLPLIYLVDSAGVFLPMQEEIFPDRDHFGRIFFNNARLSAKGIYQISAILGSCVAGGAYLPIMSDEALIVEGNGTIFLAGAHLVQAAIGEQMDNEALGGAMVQVDISGVVDDRFPDELSAIEHIRTRIGELARPALAPFDRIEARGPLVETEDILGLLPVDRARPYDMRRLLGVVLDGSEFTEYKATYGRTLICGTGRIDGWAVGIVANQRQVVQRRRGLEESQQEMQIGGVIYSDSADKGARFVELMNQKGIPIVFLQDVTGFMVGSKSEREGIIKDGAKMVNVVANSVVPKFTVFVGNSFGAGNYAMCGRAYGARFFFAWPSASISVMGGQQASETLLAIQLKNRGEDVSDEEKTQLLREIQARYEDAMDPRYAAALLWVDEIIDPRRTREILARAIAAAANQPEIADFKVGVLQT</sequence>
<dbReference type="InterPro" id="IPR011763">
    <property type="entry name" value="COA_CT_C"/>
</dbReference>